<reference evidence="1 2" key="1">
    <citation type="journal article" date="2016" name="Mol. Biol. Evol.">
        <title>Comparative Genomics of Early-Diverging Mushroom-Forming Fungi Provides Insights into the Origins of Lignocellulose Decay Capabilities.</title>
        <authorList>
            <person name="Nagy L.G."/>
            <person name="Riley R."/>
            <person name="Tritt A."/>
            <person name="Adam C."/>
            <person name="Daum C."/>
            <person name="Floudas D."/>
            <person name="Sun H."/>
            <person name="Yadav J.S."/>
            <person name="Pangilinan J."/>
            <person name="Larsson K.H."/>
            <person name="Matsuura K."/>
            <person name="Barry K."/>
            <person name="Labutti K."/>
            <person name="Kuo R."/>
            <person name="Ohm R.A."/>
            <person name="Bhattacharya S.S."/>
            <person name="Shirouzu T."/>
            <person name="Yoshinaga Y."/>
            <person name="Martin F.M."/>
            <person name="Grigoriev I.V."/>
            <person name="Hibbett D.S."/>
        </authorList>
    </citation>
    <scope>NUCLEOTIDE SEQUENCE [LARGE SCALE GENOMIC DNA]</scope>
    <source>
        <strain evidence="1 2">HHB12029</strain>
    </source>
</reference>
<accession>A0A166MKM1</accession>
<dbReference type="STRING" id="1314781.A0A166MKM1"/>
<dbReference type="Proteomes" id="UP000077266">
    <property type="component" value="Unassembled WGS sequence"/>
</dbReference>
<organism evidence="1 2">
    <name type="scientific">Exidia glandulosa HHB12029</name>
    <dbReference type="NCBI Taxonomy" id="1314781"/>
    <lineage>
        <taxon>Eukaryota</taxon>
        <taxon>Fungi</taxon>
        <taxon>Dikarya</taxon>
        <taxon>Basidiomycota</taxon>
        <taxon>Agaricomycotina</taxon>
        <taxon>Agaricomycetes</taxon>
        <taxon>Auriculariales</taxon>
        <taxon>Exidiaceae</taxon>
        <taxon>Exidia</taxon>
    </lineage>
</organism>
<proteinExistence type="predicted"/>
<protein>
    <submittedName>
        <fullName evidence="1">Uncharacterized protein</fullName>
    </submittedName>
</protein>
<sequence>CDYLFAFFPPRVPAAKDGGVGVIYASPAGIADDWSIVNHWTLPLNGGAVACRWLGERREWTYTDKTLSRHPQLGPPTLTSTATLAVVTQSHMLSLQYRVPGSSSGQQKDWKSMQVSLRMIDHRDENRAQPAVPHADKGFGTRICKSAAIGLGYADESFIVATHSALLPSCPPAPPDLVPSLLEHPNPFESEIYGDEPNIELCEVRLVVQRPSLLHTQCFPLAPLSNIVHLHSLTSMVFVPSAPKSETKMHLALSFLDFGDFNTEPIKSRVELVALSTNPQGNRFGYYRGPTPTTAASETTSMKTPLWTHKRVATRHFPPPDEESSNLIISLGVSGQQELFASFINLGSSYRVDKASHGTVVGETRVLSVPDLGLDTKRKAAPLFGVVQHGHITIPLNVVPSPNDILLASAPPLSITPHPPTVHTFPVSPDALAGKLACAIVARKSYIDLVHALRSMPLPAIHDVLVETSRILPPALDSELVRLAVQVHKRANRDEWKTGLDLCHLVAIGLLFDECGEDGAWDLTAVWPLIGSMQWVVDLAERLVRECVFLEGEMLLNAAQQSQKQQVHIKPDPDADPEAIPTPTAPTDPNPLLVLLLHPLPVRTLLEILKNIESFREFIAAAKTQSSNAYIARQSLIDIVEISPVNLSELRTALQGILSDVQELDEEERRRALCSLKPPPGLLAQLGTISARLTSPNLVDKPRLFFEPSLSASHRAKQKPSVLSKIEASAARWRGNALCNREDTKLEITQSVLRSMHTDFTGTPCERL</sequence>
<name>A0A166MKM1_EXIGL</name>
<keyword evidence="2" id="KW-1185">Reference proteome</keyword>
<evidence type="ECO:0000313" key="2">
    <source>
        <dbReference type="Proteomes" id="UP000077266"/>
    </source>
</evidence>
<dbReference type="AlphaFoldDB" id="A0A166MKM1"/>
<gene>
    <name evidence="1" type="ORF">EXIGLDRAFT_784255</name>
</gene>
<dbReference type="EMBL" id="KV427094">
    <property type="protein sequence ID" value="KZV78140.1"/>
    <property type="molecule type" value="Genomic_DNA"/>
</dbReference>
<feature type="non-terminal residue" evidence="1">
    <location>
        <position position="1"/>
    </location>
</feature>
<evidence type="ECO:0000313" key="1">
    <source>
        <dbReference type="EMBL" id="KZV78140.1"/>
    </source>
</evidence>
<dbReference type="OrthoDB" id="2535907at2759"/>
<dbReference type="InParanoid" id="A0A166MKM1"/>